<organism evidence="1 2">
    <name type="scientific">Burkholderia ubonensis</name>
    <dbReference type="NCBI Taxonomy" id="101571"/>
    <lineage>
        <taxon>Bacteria</taxon>
        <taxon>Pseudomonadati</taxon>
        <taxon>Pseudomonadota</taxon>
        <taxon>Betaproteobacteria</taxon>
        <taxon>Burkholderiales</taxon>
        <taxon>Burkholderiaceae</taxon>
        <taxon>Burkholderia</taxon>
        <taxon>Burkholderia cepacia complex</taxon>
    </lineage>
</organism>
<accession>A0ABD6Q2V0</accession>
<proteinExistence type="predicted"/>
<comment type="caution">
    <text evidence="1">The sequence shown here is derived from an EMBL/GenBank/DDBJ whole genome shotgun (WGS) entry which is preliminary data.</text>
</comment>
<name>A0ABD6Q2V0_9BURK</name>
<gene>
    <name evidence="1" type="ORF">BGV66_17580</name>
</gene>
<dbReference type="AlphaFoldDB" id="A0ABD6Q2V0"/>
<sequence>MLTRQYGHEIDTHIGQPEAGSRALQAMRQQAVKAIREGQDVTSVAASYGVNERSVYRRLAQAARDPARL</sequence>
<evidence type="ECO:0000313" key="2">
    <source>
        <dbReference type="Proteomes" id="UP000183667"/>
    </source>
</evidence>
<evidence type="ECO:0000313" key="1">
    <source>
        <dbReference type="EMBL" id="OJA46472.1"/>
    </source>
</evidence>
<evidence type="ECO:0008006" key="3">
    <source>
        <dbReference type="Google" id="ProtNLM"/>
    </source>
</evidence>
<reference evidence="2" key="1">
    <citation type="submission" date="2016-08" db="EMBL/GenBank/DDBJ databases">
        <title>Population biology and virulence potential of Burkholderia ubonensis.</title>
        <authorList>
            <person name="Price E.P."/>
            <person name="Currie B.J."/>
            <person name="Wagner D.M."/>
        </authorList>
    </citation>
    <scope>NUCLEOTIDE SEQUENCE [LARGE SCALE GENOMIC DNA]</scope>
    <source>
        <strain evidence="2">MSMB0103</strain>
    </source>
</reference>
<protein>
    <recommendedName>
        <fullName evidence="3">Resolvase HTH domain-containing protein</fullName>
    </recommendedName>
</protein>
<dbReference type="EMBL" id="MEAU01000023">
    <property type="protein sequence ID" value="OJA46472.1"/>
    <property type="molecule type" value="Genomic_DNA"/>
</dbReference>
<dbReference type="Proteomes" id="UP000183667">
    <property type="component" value="Unassembled WGS sequence"/>
</dbReference>